<keyword evidence="1" id="KW-0547">Nucleotide-binding</keyword>
<proteinExistence type="inferred from homology"/>
<dbReference type="SUPFAM" id="SSF88713">
    <property type="entry name" value="Glycoside hydrolase/deacetylase"/>
    <property type="match status" value="1"/>
</dbReference>
<comment type="similarity">
    <text evidence="1">Belongs to the LamB/PxpA family.</text>
</comment>
<dbReference type="InterPro" id="IPR011330">
    <property type="entry name" value="Glyco_hydro/deAcase_b/a-brl"/>
</dbReference>
<name>A0ABQ5VU49_9RHOB</name>
<comment type="catalytic activity">
    <reaction evidence="1">
        <text>5-oxo-L-proline + ATP + 2 H2O = L-glutamate + ADP + phosphate + H(+)</text>
        <dbReference type="Rhea" id="RHEA:10348"/>
        <dbReference type="ChEBI" id="CHEBI:15377"/>
        <dbReference type="ChEBI" id="CHEBI:15378"/>
        <dbReference type="ChEBI" id="CHEBI:29985"/>
        <dbReference type="ChEBI" id="CHEBI:30616"/>
        <dbReference type="ChEBI" id="CHEBI:43474"/>
        <dbReference type="ChEBI" id="CHEBI:58402"/>
        <dbReference type="ChEBI" id="CHEBI:456216"/>
        <dbReference type="EC" id="3.5.2.9"/>
    </reaction>
</comment>
<dbReference type="Proteomes" id="UP001156694">
    <property type="component" value="Unassembled WGS sequence"/>
</dbReference>
<evidence type="ECO:0000313" key="3">
    <source>
        <dbReference type="Proteomes" id="UP001156694"/>
    </source>
</evidence>
<dbReference type="RefSeq" id="WP_284376598.1">
    <property type="nucleotide sequence ID" value="NZ_BSNN01000002.1"/>
</dbReference>
<dbReference type="NCBIfam" id="NF003816">
    <property type="entry name" value="PRK05406.1-5"/>
    <property type="match status" value="1"/>
</dbReference>
<reference evidence="3" key="1">
    <citation type="journal article" date="2019" name="Int. J. Syst. Evol. Microbiol.">
        <title>The Global Catalogue of Microorganisms (GCM) 10K type strain sequencing project: providing services to taxonomists for standard genome sequencing and annotation.</title>
        <authorList>
            <consortium name="The Broad Institute Genomics Platform"/>
            <consortium name="The Broad Institute Genome Sequencing Center for Infectious Disease"/>
            <person name="Wu L."/>
            <person name="Ma J."/>
        </authorList>
    </citation>
    <scope>NUCLEOTIDE SEQUENCE [LARGE SCALE GENOMIC DNA]</scope>
    <source>
        <strain evidence="3">NBRC 110140</strain>
    </source>
</reference>
<organism evidence="2 3">
    <name type="scientific">Amylibacter marinus</name>
    <dbReference type="NCBI Taxonomy" id="1475483"/>
    <lineage>
        <taxon>Bacteria</taxon>
        <taxon>Pseudomonadati</taxon>
        <taxon>Pseudomonadota</taxon>
        <taxon>Alphaproteobacteria</taxon>
        <taxon>Rhodobacterales</taxon>
        <taxon>Paracoccaceae</taxon>
        <taxon>Amylibacter</taxon>
    </lineage>
</organism>
<dbReference type="InterPro" id="IPR005501">
    <property type="entry name" value="LamB/YcsF/PxpA-like"/>
</dbReference>
<gene>
    <name evidence="1" type="primary">pxpA</name>
    <name evidence="2" type="ORF">GCM10007939_09800</name>
</gene>
<evidence type="ECO:0000313" key="2">
    <source>
        <dbReference type="EMBL" id="GLQ34697.1"/>
    </source>
</evidence>
<dbReference type="Pfam" id="PF03746">
    <property type="entry name" value="LamB_YcsF"/>
    <property type="match status" value="1"/>
</dbReference>
<keyword evidence="3" id="KW-1185">Reference proteome</keyword>
<keyword evidence="1" id="KW-0067">ATP-binding</keyword>
<dbReference type="HAMAP" id="MF_00691">
    <property type="entry name" value="PxpA"/>
    <property type="match status" value="1"/>
</dbReference>
<dbReference type="Gene3D" id="3.20.20.370">
    <property type="entry name" value="Glycoside hydrolase/deacetylase"/>
    <property type="match status" value="1"/>
</dbReference>
<accession>A0ABQ5VU49</accession>
<dbReference type="PANTHER" id="PTHR30292:SF0">
    <property type="entry name" value="5-OXOPROLINASE SUBUNIT A"/>
    <property type="match status" value="1"/>
</dbReference>
<dbReference type="PANTHER" id="PTHR30292">
    <property type="entry name" value="UNCHARACTERIZED PROTEIN YBGL-RELATED"/>
    <property type="match status" value="1"/>
</dbReference>
<protein>
    <recommendedName>
        <fullName evidence="1">5-oxoprolinase subunit A</fullName>
        <shortName evidence="1">5-OPase subunit A</shortName>
        <ecNumber evidence="1">3.5.2.9</ecNumber>
    </recommendedName>
    <alternativeName>
        <fullName evidence="1">5-oxoprolinase (ATP-hydrolyzing) subunit A</fullName>
    </alternativeName>
</protein>
<comment type="caution">
    <text evidence="2">The sequence shown here is derived from an EMBL/GenBank/DDBJ whole genome shotgun (WGS) entry which is preliminary data.</text>
</comment>
<evidence type="ECO:0000256" key="1">
    <source>
        <dbReference type="HAMAP-Rule" id="MF_00691"/>
    </source>
</evidence>
<dbReference type="NCBIfam" id="NF003814">
    <property type="entry name" value="PRK05406.1-3"/>
    <property type="match status" value="1"/>
</dbReference>
<dbReference type="CDD" id="cd10787">
    <property type="entry name" value="LamB_YcsF_like"/>
    <property type="match status" value="1"/>
</dbReference>
<sequence length="257" mass="27185">MSVVDLNADLGESFGAYKIGCDEALLQIVSSANIACGFHGGDPDVMDQTIKAALKNSVRMGAHPGFKDLAGFGRRVIRGDSPEQIGRMILYQIGAFQALSAANGAKMAYVKLHGALSNIAMVEPEIATGFVEAFARLETGLPIMVMPNSALSRACATADIPVINEVFADRAYMPDGTLVPRSADNAVIHDEEQAINGVHRMLDHQCITAFDGTQINTPIDSICIHGDHPQALSLAQNLRASLEKNGVTISAGLAAKI</sequence>
<dbReference type="EMBL" id="BSNN01000002">
    <property type="protein sequence ID" value="GLQ34697.1"/>
    <property type="molecule type" value="Genomic_DNA"/>
</dbReference>
<dbReference type="EC" id="3.5.2.9" evidence="1"/>
<keyword evidence="1" id="KW-0378">Hydrolase</keyword>
<comment type="function">
    <text evidence="1">Catalyzes the cleavage of 5-oxoproline to form L-glutamate coupled to the hydrolysis of ATP to ADP and inorganic phosphate.</text>
</comment>
<comment type="subunit">
    <text evidence="1">Forms a complex composed of PxpA, PxpB and PxpC.</text>
</comment>